<dbReference type="Proteomes" id="UP000006319">
    <property type="component" value="Chromosome 5"/>
</dbReference>
<dbReference type="OrthoDB" id="387594at2759"/>
<dbReference type="InterPro" id="IPR019111">
    <property type="entry name" value="PRESA_N"/>
</dbReference>
<dbReference type="EMBL" id="DF157097">
    <property type="protein sequence ID" value="GAB65206.1"/>
    <property type="molecule type" value="Genomic_DNA"/>
</dbReference>
<evidence type="ECO:0000259" key="3">
    <source>
        <dbReference type="Pfam" id="PF09687"/>
    </source>
</evidence>
<dbReference type="PhylomeDB" id="K6UCP4"/>
<feature type="region of interest" description="Disordered" evidence="1">
    <location>
        <begin position="255"/>
        <end position="274"/>
    </location>
</feature>
<name>K6UCP4_PLACD</name>
<evidence type="ECO:0000313" key="5">
    <source>
        <dbReference type="Proteomes" id="UP000006319"/>
    </source>
</evidence>
<gene>
    <name evidence="4" type="ORF">PCYB_052240</name>
</gene>
<protein>
    <submittedName>
        <fullName evidence="4">RAD protein</fullName>
    </submittedName>
</protein>
<feature type="transmembrane region" description="Helical" evidence="2">
    <location>
        <begin position="20"/>
        <end position="37"/>
    </location>
</feature>
<dbReference type="RefSeq" id="XP_004221153.1">
    <property type="nucleotide sequence ID" value="XM_004221105.1"/>
</dbReference>
<evidence type="ECO:0000313" key="4">
    <source>
        <dbReference type="EMBL" id="GAB65206.1"/>
    </source>
</evidence>
<feature type="compositionally biased region" description="Basic and acidic residues" evidence="1">
    <location>
        <begin position="349"/>
        <end position="444"/>
    </location>
</feature>
<accession>K6UCP4</accession>
<dbReference type="GeneID" id="14691595"/>
<reference evidence="4 5" key="1">
    <citation type="journal article" date="2012" name="Nat. Genet.">
        <title>Plasmodium cynomolgi genome sequences provide insight into Plasmodium vivax and the monkey malaria clade.</title>
        <authorList>
            <person name="Tachibana S."/>
            <person name="Sullivan S.A."/>
            <person name="Kawai S."/>
            <person name="Nakamura S."/>
            <person name="Kim H.R."/>
            <person name="Goto N."/>
            <person name="Arisue N."/>
            <person name="Palacpac N.M.Q."/>
            <person name="Honma H."/>
            <person name="Yagi M."/>
            <person name="Tougan T."/>
            <person name="Katakai Y."/>
            <person name="Kaneko O."/>
            <person name="Mita T."/>
            <person name="Kita K."/>
            <person name="Yasutomi Y."/>
            <person name="Sutton P.L."/>
            <person name="Shakhbatyan R."/>
            <person name="Horii T."/>
            <person name="Yasunaga T."/>
            <person name="Barnwell J.W."/>
            <person name="Escalante A.A."/>
            <person name="Carlton J.M."/>
            <person name="Tanabe K."/>
        </authorList>
    </citation>
    <scope>NUCLEOTIDE SEQUENCE [LARGE SCALE GENOMIC DNA]</scope>
    <source>
        <strain evidence="4 5">B</strain>
    </source>
</reference>
<feature type="region of interest" description="Disordered" evidence="1">
    <location>
        <begin position="317"/>
        <end position="461"/>
    </location>
</feature>
<evidence type="ECO:0000256" key="1">
    <source>
        <dbReference type="SAM" id="MobiDB-lite"/>
    </source>
</evidence>
<keyword evidence="2" id="KW-0472">Membrane</keyword>
<dbReference type="Pfam" id="PF09687">
    <property type="entry name" value="PRESAN"/>
    <property type="match status" value="1"/>
</dbReference>
<feature type="compositionally biased region" description="Acidic residues" evidence="1">
    <location>
        <begin position="317"/>
        <end position="331"/>
    </location>
</feature>
<proteinExistence type="predicted"/>
<dbReference type="Gene3D" id="6.10.280.180">
    <property type="entry name" value="Plasmodium RESA, N-terminal helical domain"/>
    <property type="match status" value="1"/>
</dbReference>
<feature type="compositionally biased region" description="Acidic residues" evidence="1">
    <location>
        <begin position="339"/>
        <end position="348"/>
    </location>
</feature>
<dbReference type="AlphaFoldDB" id="K6UCP4"/>
<keyword evidence="5" id="KW-1185">Reference proteome</keyword>
<keyword evidence="2" id="KW-0812">Transmembrane</keyword>
<dbReference type="VEuPathDB" id="PlasmoDB:PCYB_052240"/>
<feature type="domain" description="Plasmodium RESA N-terminal" evidence="3">
    <location>
        <begin position="101"/>
        <end position="213"/>
    </location>
</feature>
<dbReference type="InterPro" id="IPR044885">
    <property type="entry name" value="PRESA_N_sf"/>
</dbReference>
<evidence type="ECO:0000256" key="2">
    <source>
        <dbReference type="SAM" id="Phobius"/>
    </source>
</evidence>
<keyword evidence="2" id="KW-1133">Transmembrane helix</keyword>
<sequence>MINVVNVNTSAFISRRNTSSLLIVLLIFLYSSVVPRLQRQLVESESNEVNPFKNISRGNKNEEEIPVKPVKKLSVENTGKDINTDLKKKTTLNKSHTPQTARLNKKDAFIGSYHHFKDTKKVYYKMMEYLKKWFYKRTLHYKIPHDMMYNLWQGYKMGLMDDLNEMEEYCVESIYEFAENGTVEGISRTEYDEFVNNLRKICKRFSRISERKWKTLMNEKLKILKKAVSAYRKQKDNNQYYDVVEQFYLHELMSQSQDEKTEGGGEEVEDEDSLIKKKEAVLKQMEELEELFDEEGELIDEEGELIDEEGELIDEEGELIDEEGELIEDVGEQLRAEWEQIETEDQMETEEHIETEEPKKAERKKNEKEAKSGGKEKKSSVKEKKPNVKESKPSVKESKPNVKESKPNVKESKSNVKEKKSSIKETKQDGKQIEGKPNPKESKAKQAKLTKTKPTKEKLSA</sequence>
<organism evidence="4 5">
    <name type="scientific">Plasmodium cynomolgi (strain B)</name>
    <dbReference type="NCBI Taxonomy" id="1120755"/>
    <lineage>
        <taxon>Eukaryota</taxon>
        <taxon>Sar</taxon>
        <taxon>Alveolata</taxon>
        <taxon>Apicomplexa</taxon>
        <taxon>Aconoidasida</taxon>
        <taxon>Haemosporida</taxon>
        <taxon>Plasmodiidae</taxon>
        <taxon>Plasmodium</taxon>
        <taxon>Plasmodium (Plasmodium)</taxon>
    </lineage>
</organism>
<dbReference type="OMA" id="WEQLKME"/>
<dbReference type="KEGG" id="pcy:PCYB_052240"/>